<feature type="binding site" evidence="6">
    <location>
        <position position="223"/>
    </location>
    <ligand>
        <name>FMN</name>
        <dbReference type="ChEBI" id="CHEBI:58210"/>
    </ligand>
</feature>
<name>A0A849I700_9HYPH</name>
<feature type="binding site" evidence="6">
    <location>
        <position position="152"/>
    </location>
    <ligand>
        <name>FMN</name>
        <dbReference type="ChEBI" id="CHEBI:58210"/>
    </ligand>
</feature>
<evidence type="ECO:0000313" key="8">
    <source>
        <dbReference type="EMBL" id="NNM73158.1"/>
    </source>
</evidence>
<accession>A0A849I700</accession>
<dbReference type="NCBIfam" id="TIGR03860">
    <property type="entry name" value="FMN_nitrolo"/>
    <property type="match status" value="1"/>
</dbReference>
<evidence type="ECO:0000313" key="9">
    <source>
        <dbReference type="Proteomes" id="UP000564885"/>
    </source>
</evidence>
<comment type="caution">
    <text evidence="8">The sequence shown here is derived from an EMBL/GenBank/DDBJ whole genome shotgun (WGS) entry which is preliminary data.</text>
</comment>
<dbReference type="GO" id="GO:0016705">
    <property type="term" value="F:oxidoreductase activity, acting on paired donors, with incorporation or reduction of molecular oxygen"/>
    <property type="evidence" value="ECO:0007669"/>
    <property type="project" value="InterPro"/>
</dbReference>
<dbReference type="InterPro" id="IPR016215">
    <property type="entry name" value="NTA_MOA"/>
</dbReference>
<dbReference type="PANTHER" id="PTHR30011">
    <property type="entry name" value="ALKANESULFONATE MONOOXYGENASE-RELATED"/>
    <property type="match status" value="1"/>
</dbReference>
<keyword evidence="1 6" id="KW-0285">Flavoprotein</keyword>
<dbReference type="Proteomes" id="UP000564885">
    <property type="component" value="Unassembled WGS sequence"/>
</dbReference>
<evidence type="ECO:0000256" key="4">
    <source>
        <dbReference type="ARBA" id="ARBA00023033"/>
    </source>
</evidence>
<dbReference type="AlphaFoldDB" id="A0A849I700"/>
<protein>
    <submittedName>
        <fullName evidence="8">LLM class flavin-dependent oxidoreductase</fullName>
    </submittedName>
</protein>
<dbReference type="EMBL" id="JABEPP010000003">
    <property type="protein sequence ID" value="NNM73158.1"/>
    <property type="molecule type" value="Genomic_DNA"/>
</dbReference>
<evidence type="ECO:0000259" key="7">
    <source>
        <dbReference type="Pfam" id="PF00296"/>
    </source>
</evidence>
<proteinExistence type="inferred from homology"/>
<keyword evidence="3" id="KW-0560">Oxidoreductase</keyword>
<organism evidence="8 9">
    <name type="scientific">Enterovirga aerilata</name>
    <dbReference type="NCBI Taxonomy" id="2730920"/>
    <lineage>
        <taxon>Bacteria</taxon>
        <taxon>Pseudomonadati</taxon>
        <taxon>Pseudomonadota</taxon>
        <taxon>Alphaproteobacteria</taxon>
        <taxon>Hyphomicrobiales</taxon>
        <taxon>Methylobacteriaceae</taxon>
        <taxon>Enterovirga</taxon>
    </lineage>
</organism>
<dbReference type="CDD" id="cd01095">
    <property type="entry name" value="Nitrilotriacetate_monoxgenase"/>
    <property type="match status" value="1"/>
</dbReference>
<dbReference type="PIRSF" id="PIRSF000337">
    <property type="entry name" value="NTA_MOA"/>
    <property type="match status" value="1"/>
</dbReference>
<feature type="binding site" evidence="6">
    <location>
        <position position="98"/>
    </location>
    <ligand>
        <name>FMN</name>
        <dbReference type="ChEBI" id="CHEBI:58210"/>
    </ligand>
</feature>
<keyword evidence="9" id="KW-1185">Reference proteome</keyword>
<dbReference type="InterPro" id="IPR036661">
    <property type="entry name" value="Luciferase-like_sf"/>
</dbReference>
<feature type="domain" description="Luciferase-like" evidence="7">
    <location>
        <begin position="24"/>
        <end position="386"/>
    </location>
</feature>
<evidence type="ECO:0000256" key="1">
    <source>
        <dbReference type="ARBA" id="ARBA00022630"/>
    </source>
</evidence>
<gene>
    <name evidence="8" type="ORF">HJG44_12285</name>
</gene>
<dbReference type="Gene3D" id="3.20.20.30">
    <property type="entry name" value="Luciferase-like domain"/>
    <property type="match status" value="1"/>
</dbReference>
<evidence type="ECO:0000256" key="3">
    <source>
        <dbReference type="ARBA" id="ARBA00023002"/>
    </source>
</evidence>
<dbReference type="InterPro" id="IPR051260">
    <property type="entry name" value="Diverse_substr_monoxygenases"/>
</dbReference>
<evidence type="ECO:0000256" key="2">
    <source>
        <dbReference type="ARBA" id="ARBA00022643"/>
    </source>
</evidence>
<comment type="similarity">
    <text evidence="5">Belongs to the NtaA/SnaA/DszA monooxygenase family.</text>
</comment>
<evidence type="ECO:0000256" key="5">
    <source>
        <dbReference type="ARBA" id="ARBA00033748"/>
    </source>
</evidence>
<dbReference type="SUPFAM" id="SSF51679">
    <property type="entry name" value="Bacterial luciferase-like"/>
    <property type="match status" value="1"/>
</dbReference>
<feature type="binding site" evidence="6">
    <location>
        <position position="59"/>
    </location>
    <ligand>
        <name>FMN</name>
        <dbReference type="ChEBI" id="CHEBI:58210"/>
    </ligand>
</feature>
<keyword evidence="4" id="KW-0503">Monooxygenase</keyword>
<dbReference type="RefSeq" id="WP_171218648.1">
    <property type="nucleotide sequence ID" value="NZ_JABEPP010000003.1"/>
</dbReference>
<reference evidence="8 9" key="1">
    <citation type="submission" date="2020-04" db="EMBL/GenBank/DDBJ databases">
        <title>Enterovirga sp. isolate from soil.</title>
        <authorList>
            <person name="Chea S."/>
            <person name="Kim D.-U."/>
        </authorList>
    </citation>
    <scope>NUCLEOTIDE SEQUENCE [LARGE SCALE GENOMIC DNA]</scope>
    <source>
        <strain evidence="8 9">DB1703</strain>
    </source>
</reference>
<feature type="binding site" evidence="6">
    <location>
        <position position="148"/>
    </location>
    <ligand>
        <name>FMN</name>
        <dbReference type="ChEBI" id="CHEBI:58210"/>
    </ligand>
</feature>
<dbReference type="GO" id="GO:0004497">
    <property type="term" value="F:monooxygenase activity"/>
    <property type="evidence" value="ECO:0007669"/>
    <property type="project" value="UniProtKB-KW"/>
</dbReference>
<sequence>MTPERPPFVLSFFQDKVGHDLAAWRHPEAATETVLTLEYQARLARTAERGKFDMVFLADALTLLPENNSAFTTTFYFEPLVLLATLAAATKRIGLAATVSTSYGEPYHVARAFGTLDLLSGGRGAWNVVTSMRESEAWNFGREGSLDHATRYERAQEFLDVVRLLWRSWEPDAIVADRASGRFADPDKIHPIRHRGRHFAVEGPLNVPRSPQGEPVIVQAGASSIGKAFAARNAEVIFASTPDLRSARAFYADVKEAAVAEGRRPEAIKILPGMIPIVGRTRAEAEEKHRFLKGLLLPEAAIRYLSQWLETDLSGFDPDRPLPDIFDIERIRGQKGRFANIIDISRREKLTLGALAARVAATRTHCFMVGTAEEIADEMEAWLDGGGCDGFNILTTHLPAGLDEFVDEVVPLLQERGRFRADYEHETLRGHLGLPFDEASLERRGVSEAPRYHARLTETASA</sequence>
<dbReference type="PANTHER" id="PTHR30011:SF16">
    <property type="entry name" value="C2H2 FINGER DOMAIN TRANSCRIPTION FACTOR (EUROFUNG)-RELATED"/>
    <property type="match status" value="1"/>
</dbReference>
<dbReference type="InterPro" id="IPR011251">
    <property type="entry name" value="Luciferase-like_dom"/>
</dbReference>
<evidence type="ECO:0000256" key="6">
    <source>
        <dbReference type="PIRSR" id="PIRSR000337-1"/>
    </source>
</evidence>
<keyword evidence="2 6" id="KW-0288">FMN</keyword>
<dbReference type="Pfam" id="PF00296">
    <property type="entry name" value="Bac_luciferase"/>
    <property type="match status" value="1"/>
</dbReference>